<evidence type="ECO:0000259" key="3">
    <source>
        <dbReference type="PROSITE" id="PS51123"/>
    </source>
</evidence>
<dbReference type="Gene3D" id="3.30.1330.60">
    <property type="entry name" value="OmpA-like domain"/>
    <property type="match status" value="1"/>
</dbReference>
<dbReference type="Gene3D" id="2.60.40.4070">
    <property type="match status" value="6"/>
</dbReference>
<comment type="caution">
    <text evidence="4">The sequence shown here is derived from an EMBL/GenBank/DDBJ whole genome shotgun (WGS) entry which is preliminary data.</text>
</comment>
<feature type="chain" id="PRO_5041648788" description="OmpA-like domain-containing protein" evidence="2">
    <location>
        <begin position="21"/>
        <end position="1360"/>
    </location>
</feature>
<dbReference type="InterPro" id="IPR050330">
    <property type="entry name" value="Bact_OuterMem_StrucFunc"/>
</dbReference>
<dbReference type="InterPro" id="IPR036737">
    <property type="entry name" value="OmpA-like_sf"/>
</dbReference>
<reference evidence="4 5" key="1">
    <citation type="submission" date="2013-04" db="EMBL/GenBank/DDBJ databases">
        <title>The Genome Sequence of Treponema medium ATCC 700293.</title>
        <authorList>
            <consortium name="The Broad Institute Genomics Platform"/>
            <person name="Earl A."/>
            <person name="Ward D."/>
            <person name="Feldgarden M."/>
            <person name="Gevers D."/>
            <person name="Leonetti C."/>
            <person name="Blanton J.M."/>
            <person name="Dewhirst F.E."/>
            <person name="Izard J."/>
            <person name="Walker B."/>
            <person name="Young S."/>
            <person name="Zeng Q."/>
            <person name="Gargeya S."/>
            <person name="Fitzgerald M."/>
            <person name="Haas B."/>
            <person name="Abouelleil A."/>
            <person name="Allen A.W."/>
            <person name="Alvarado L."/>
            <person name="Arachchi H.M."/>
            <person name="Berlin A.M."/>
            <person name="Chapman S.B."/>
            <person name="Gainer-Dewar J."/>
            <person name="Goldberg J."/>
            <person name="Griggs A."/>
            <person name="Gujja S."/>
            <person name="Hansen M."/>
            <person name="Howarth C."/>
            <person name="Imamovic A."/>
            <person name="Ireland A."/>
            <person name="Larimer J."/>
            <person name="McCowan C."/>
            <person name="Murphy C."/>
            <person name="Pearson M."/>
            <person name="Poon T.W."/>
            <person name="Priest M."/>
            <person name="Roberts A."/>
            <person name="Saif S."/>
            <person name="Shea T."/>
            <person name="Sisk P."/>
            <person name="Sykes S."/>
            <person name="Wortman J."/>
            <person name="Nusbaum C."/>
            <person name="Birren B."/>
        </authorList>
    </citation>
    <scope>NUCLEOTIDE SEQUENCE [LARGE SCALE GENOMIC DNA]</scope>
    <source>
        <strain evidence="4 5">ATCC 700293</strain>
    </source>
</reference>
<dbReference type="Pfam" id="PF00691">
    <property type="entry name" value="OmpA"/>
    <property type="match status" value="1"/>
</dbReference>
<dbReference type="Pfam" id="PF13860">
    <property type="entry name" value="FlgD_ig"/>
    <property type="match status" value="2"/>
</dbReference>
<proteinExistence type="predicted"/>
<name>A0AA87NSX2_TREMD</name>
<dbReference type="PROSITE" id="PS51123">
    <property type="entry name" value="OMPA_2"/>
    <property type="match status" value="1"/>
</dbReference>
<dbReference type="InterPro" id="IPR006665">
    <property type="entry name" value="OmpA-like"/>
</dbReference>
<dbReference type="EMBL" id="ATFE01000005">
    <property type="protein sequence ID" value="EPF29375.1"/>
    <property type="molecule type" value="Genomic_DNA"/>
</dbReference>
<sequence>MKRGVFTLCALLGAYTFLFAYNPPAGGESANTFFSPDLLGGQASATGGPFGDGNPAELATNPALSAYEQRVIFDLSYAAVIGFNKNTANDFGLKGHLANIDFLYPARWGVIAADVHFFTSSFDSLPWGTAGSLRLSYSKDLTDNLALGIGLYGVFGTGWGVGADIGVLYRFGDLGFAKDSKVGASITGMGKPYNAGRGGIKGTGQTSGFPGNSFPGMVTPRIGFATTFISVKNFKLGMAFDLSFPTFQNLVFDTGLHMKFADMVTFKTGWNFNLVETLNHRQTYIPSFALACSIKIKSKNANEANAWEQSDITPQVAVKPFYNNIWAIGAGVNVKVGKTDTAAPVISINYPETQYISPNNDGVQDVLEIPLSITDERYVMSWQCVFENEKGARVRTIANKEARPQLSGKSFWKLLTKAKSGVEVPETLRWDGMLDSGSVAPDGTYYFTLTASDDNNNTAKSERYAVVVDNTPPVITLTPPTGQNALIFSPDGDGNKDTFLIKQSGSVEDKWTATVIDADNRVVRTVDTVKAAPSDFVWDGKNDTGEFVPDGIYTYKIAATDRAGNSASQSVSNIIVDTIKPSVGISISTNAFSPNGDGVKDTITLSPAIPIQTGLQEWKIDIQNAKGTTVHTITDSRIEAITFDGKDKNGKVLPEGDYKAVLSARYVNGYAPTETSPVFALNVTAPKATVKASTAIFSPDGDGKLDTVTFTQQVSAGDSWTAEIYALDGAGNMTGKPVRSFAITKDNATNFAWNGRNNTGALLADGKYVYRLVGKNDAGNTGYSAPVPVELNTEKADIILSANMLAFSPNKDGVQDTIVFSPKLKSNTAAASYTFGIYDKTGAAVKTLSGNGMPPASISWDGVADAGDAKGRLCADGSYSAAIDVTLTNGQTAKSAIPEIILDTMYPEVEISAPYSAFSTDSAAKRPNLPITQKASAENLWTGSVTTSGNKEVRNFTWEGKAADFVWDGTDASGNKVPDGTYRYTIFAQDPAGNRTIKSLDNIVIDSRVPKAYITAELPAFSPNGDGVKDTQTLTIHTTLKDGLAAWSVVIKPADNSAAASIKTWSSEKGNVFASSIQWDGKSDAGRVASGTFVAELSLRYTKGDELVVSSAPFVSSTKAPELGVKMLPKYFSPDNDGNEDELFINLSAKSDTQLKQWSFEIREPEDTGNKLFWSTGGKNKITEQIIWDGRSLRGETVQSATDYPYTFTVTDEVGQTSVVKGYIPIDVLVIRDGDKLKIAVPSIIFRKNAADFEGLEQNVVDRNVKVLTRIAEILNKFPEYKVQVEGHANNTSGTEREEREDLIPLSGARADAVRRFLIEKGVARGRLSSVGIGGTKPIASLSDRDNWWKNRRVEFILIK</sequence>
<dbReference type="PANTHER" id="PTHR30329:SF21">
    <property type="entry name" value="LIPOPROTEIN YIAD-RELATED"/>
    <property type="match status" value="1"/>
</dbReference>
<evidence type="ECO:0000256" key="1">
    <source>
        <dbReference type="PROSITE-ProRule" id="PRU00473"/>
    </source>
</evidence>
<dbReference type="Pfam" id="PF13750">
    <property type="entry name" value="Big_3_3"/>
    <property type="match status" value="1"/>
</dbReference>
<keyword evidence="2" id="KW-0732">Signal</keyword>
<dbReference type="Proteomes" id="UP000014634">
    <property type="component" value="Unassembled WGS sequence"/>
</dbReference>
<organism evidence="4 5">
    <name type="scientific">Treponema medium ATCC 700293</name>
    <dbReference type="NCBI Taxonomy" id="1125700"/>
    <lineage>
        <taxon>Bacteria</taxon>
        <taxon>Pseudomonadati</taxon>
        <taxon>Spirochaetota</taxon>
        <taxon>Spirochaetia</taxon>
        <taxon>Spirochaetales</taxon>
        <taxon>Treponemataceae</taxon>
        <taxon>Treponema</taxon>
    </lineage>
</organism>
<dbReference type="PANTHER" id="PTHR30329">
    <property type="entry name" value="STATOR ELEMENT OF FLAGELLAR MOTOR COMPLEX"/>
    <property type="match status" value="1"/>
</dbReference>
<dbReference type="GO" id="GO:0016020">
    <property type="term" value="C:membrane"/>
    <property type="evidence" value="ECO:0007669"/>
    <property type="project" value="UniProtKB-UniRule"/>
</dbReference>
<feature type="signal peptide" evidence="2">
    <location>
        <begin position="1"/>
        <end position="20"/>
    </location>
</feature>
<dbReference type="SUPFAM" id="SSF103088">
    <property type="entry name" value="OmpA-like"/>
    <property type="match status" value="1"/>
</dbReference>
<evidence type="ECO:0000313" key="5">
    <source>
        <dbReference type="Proteomes" id="UP000014634"/>
    </source>
</evidence>
<evidence type="ECO:0000256" key="2">
    <source>
        <dbReference type="SAM" id="SignalP"/>
    </source>
</evidence>
<dbReference type="InterPro" id="IPR025965">
    <property type="entry name" value="FlgD/Vpr_Ig-like"/>
</dbReference>
<protein>
    <recommendedName>
        <fullName evidence="3">OmpA-like domain-containing protein</fullName>
    </recommendedName>
</protein>
<evidence type="ECO:0000313" key="4">
    <source>
        <dbReference type="EMBL" id="EPF29375.1"/>
    </source>
</evidence>
<dbReference type="InterPro" id="IPR022038">
    <property type="entry name" value="Ig-like_bact"/>
</dbReference>
<dbReference type="CDD" id="cd07185">
    <property type="entry name" value="OmpA_C-like"/>
    <property type="match status" value="1"/>
</dbReference>
<accession>A0AA87NSX2</accession>
<feature type="domain" description="OmpA-like" evidence="3">
    <location>
        <begin position="1240"/>
        <end position="1360"/>
    </location>
</feature>
<dbReference type="Pfam" id="PF13585">
    <property type="entry name" value="CHU_C"/>
    <property type="match status" value="1"/>
</dbReference>
<dbReference type="RefSeq" id="WP_016522852.1">
    <property type="nucleotide sequence ID" value="NZ_KE332517.1"/>
</dbReference>
<keyword evidence="1" id="KW-0472">Membrane</keyword>
<gene>
    <name evidence="4" type="ORF">HMPREF9195_00885</name>
</gene>